<dbReference type="AlphaFoldDB" id="A0A486S2P3"/>
<accession>A0A486S2P3</accession>
<gene>
    <name evidence="1" type="ORF">SAMEA4873650_05007</name>
</gene>
<protein>
    <submittedName>
        <fullName evidence="1">Uncharacterized protein</fullName>
    </submittedName>
</protein>
<dbReference type="EMBL" id="CAAHCU010000049">
    <property type="protein sequence ID" value="VGM08294.1"/>
    <property type="molecule type" value="Genomic_DNA"/>
</dbReference>
<name>A0A486S2P3_KLEPN</name>
<sequence length="162" mass="17471">MSGSYVNHRTYDIELHIVDCAATACFTVGGKIPVSVVAAQGSDDDTRMSTLFRQLITGQFFIGLIHDATEGVIDIVEGLPTKAVHGKGEVFNICRQFCEIDANDFIISIPLTRQVIAGVDDRPTAGFQFTKPDGVNFITCGIQKNATCIQVYGIIATKNAAK</sequence>
<evidence type="ECO:0000313" key="1">
    <source>
        <dbReference type="EMBL" id="VGM08294.1"/>
    </source>
</evidence>
<reference evidence="1" key="1">
    <citation type="submission" date="2019-03" db="EMBL/GenBank/DDBJ databases">
        <authorList>
            <consortium name="Pathogen Informatics"/>
        </authorList>
    </citation>
    <scope>NUCLEOTIDE SEQUENCE</scope>
    <source>
        <strain evidence="1">5012STDY7626448</strain>
    </source>
</reference>
<proteinExistence type="predicted"/>
<organism evidence="1">
    <name type="scientific">Klebsiella pneumoniae</name>
    <dbReference type="NCBI Taxonomy" id="573"/>
    <lineage>
        <taxon>Bacteria</taxon>
        <taxon>Pseudomonadati</taxon>
        <taxon>Pseudomonadota</taxon>
        <taxon>Gammaproteobacteria</taxon>
        <taxon>Enterobacterales</taxon>
        <taxon>Enterobacteriaceae</taxon>
        <taxon>Klebsiella/Raoultella group</taxon>
        <taxon>Klebsiella</taxon>
        <taxon>Klebsiella pneumoniae complex</taxon>
    </lineage>
</organism>